<keyword evidence="2" id="KW-0813">Transport</keyword>
<reference evidence="16 17" key="1">
    <citation type="submission" date="2016-03" db="EMBL/GenBank/DDBJ databases">
        <title>Comparative genomics of 54 Lactobacillus plantarum strains reveals genomic uncoupling from niche constraints.</title>
        <authorList>
            <person name="Martino M.E."/>
        </authorList>
    </citation>
    <scope>NUCLEOTIDE SEQUENCE [LARGE SCALE GENOMIC DNA]</scope>
    <source>
        <strain evidence="13 17">19.1</strain>
        <strain evidence="14 16">NAB2</strain>
        <strain evidence="12 18">Nizo2260</strain>
    </source>
</reference>
<comment type="function">
    <text evidence="8">The phosphoenolpyruvate-dependent sugar phosphotransferase system (sugar PTS), a major carbohydrate active transport system, catalyzes the phosphorylation of incoming sugar substrates concomitantly with their translocation across the cell membrane. The enzyme II UlaABC PTS system is involved in ascorbate transport.</text>
</comment>
<evidence type="ECO:0000256" key="7">
    <source>
        <dbReference type="ARBA" id="ARBA00022777"/>
    </source>
</evidence>
<dbReference type="GO" id="GO:0009401">
    <property type="term" value="P:phosphoenolpyruvate-dependent sugar phosphotransferase system"/>
    <property type="evidence" value="ECO:0007669"/>
    <property type="project" value="UniProtKB-KW"/>
</dbReference>
<keyword evidence="5 15" id="KW-0808">Transferase</keyword>
<comment type="caution">
    <text evidence="15">The sequence shown here is derived from an EMBL/GenBank/DDBJ whole genome shotgun (WGS) entry which is preliminary data.</text>
</comment>
<dbReference type="InterPro" id="IPR051351">
    <property type="entry name" value="Ascorbate-PTS_EIIA_comp"/>
</dbReference>
<feature type="domain" description="PTS EIIA type-2" evidence="11">
    <location>
        <begin position="4"/>
        <end position="147"/>
    </location>
</feature>
<keyword evidence="3" id="KW-0963">Cytoplasm</keyword>
<evidence type="ECO:0000256" key="8">
    <source>
        <dbReference type="ARBA" id="ARBA00037387"/>
    </source>
</evidence>
<keyword evidence="6" id="KW-0598">Phosphotransferase system</keyword>
<reference evidence="15 19" key="2">
    <citation type="submission" date="2016-08" db="EMBL/GenBank/DDBJ databases">
        <title>Genome sequencing of Lactobacillus plantarum JSA22, isolated from fermented soybean paste.</title>
        <authorList>
            <person name="Choi H.S."/>
        </authorList>
    </citation>
    <scope>NUCLEOTIDE SEQUENCE [LARGE SCALE GENOMIC DNA]</scope>
    <source>
        <strain evidence="15 19">JSA22</strain>
    </source>
</reference>
<dbReference type="PATRIC" id="fig|1590.144.peg.3054"/>
<dbReference type="PROSITE" id="PS51094">
    <property type="entry name" value="PTS_EIIA_TYPE_2"/>
    <property type="match status" value="1"/>
</dbReference>
<evidence type="ECO:0000256" key="1">
    <source>
        <dbReference type="ARBA" id="ARBA00004496"/>
    </source>
</evidence>
<dbReference type="KEGG" id="lpb:SH83_14695"/>
<name>A0A0L7Y380_LACPN</name>
<dbReference type="InterPro" id="IPR016152">
    <property type="entry name" value="PTrfase/Anion_transptr"/>
</dbReference>
<evidence type="ECO:0000313" key="14">
    <source>
        <dbReference type="EMBL" id="KZV02051.1"/>
    </source>
</evidence>
<dbReference type="EMBL" id="LUWI01000035">
    <property type="protein sequence ID" value="KZU01833.1"/>
    <property type="molecule type" value="Genomic_DNA"/>
</dbReference>
<sequence length="152" mass="16725">MLLDLLNKQTVQVSEGTGLDWKQAIELAAEPLINNKTIEDGYIKEMLNVVESEGPYINIGPQIALAHSRPAGNVHEIGLSILKTNHSISLVNDEHPINLWFVLAAVDNNSHLAVIKELMELLTDESAVTAMLNATSEVDILEVIAHEQELQK</sequence>
<evidence type="ECO:0000313" key="17">
    <source>
        <dbReference type="Proteomes" id="UP000076882"/>
    </source>
</evidence>
<comment type="subcellular location">
    <subcellularLocation>
        <location evidence="1">Cytoplasm</location>
    </subcellularLocation>
</comment>
<dbReference type="GO" id="GO:0016301">
    <property type="term" value="F:kinase activity"/>
    <property type="evidence" value="ECO:0007669"/>
    <property type="project" value="UniProtKB-KW"/>
</dbReference>
<proteinExistence type="predicted"/>
<evidence type="ECO:0000256" key="5">
    <source>
        <dbReference type="ARBA" id="ARBA00022679"/>
    </source>
</evidence>
<dbReference type="Proteomes" id="UP000076989">
    <property type="component" value="Unassembled WGS sequence"/>
</dbReference>
<dbReference type="PANTHER" id="PTHR36203">
    <property type="entry name" value="ASCORBATE-SPECIFIC PTS SYSTEM EIIA COMPONENT"/>
    <property type="match status" value="1"/>
</dbReference>
<dbReference type="RefSeq" id="WP_003646203.1">
    <property type="nucleotide sequence ID" value="NZ_AP028145.1"/>
</dbReference>
<evidence type="ECO:0000256" key="4">
    <source>
        <dbReference type="ARBA" id="ARBA00022553"/>
    </source>
</evidence>
<keyword evidence="4" id="KW-0597">Phosphoprotein</keyword>
<evidence type="ECO:0000256" key="6">
    <source>
        <dbReference type="ARBA" id="ARBA00022683"/>
    </source>
</evidence>
<evidence type="ECO:0000313" key="15">
    <source>
        <dbReference type="EMBL" id="ODO63135.1"/>
    </source>
</evidence>
<dbReference type="AlphaFoldDB" id="A0A0L7Y380"/>
<evidence type="ECO:0000313" key="19">
    <source>
        <dbReference type="Proteomes" id="UP000094892"/>
    </source>
</evidence>
<evidence type="ECO:0000313" key="18">
    <source>
        <dbReference type="Proteomes" id="UP000076989"/>
    </source>
</evidence>
<dbReference type="Pfam" id="PF00359">
    <property type="entry name" value="PTS_EIIA_2"/>
    <property type="match status" value="1"/>
</dbReference>
<evidence type="ECO:0000313" key="16">
    <source>
        <dbReference type="Proteomes" id="UP000076872"/>
    </source>
</evidence>
<dbReference type="Proteomes" id="UP000094892">
    <property type="component" value="Unassembled WGS sequence"/>
</dbReference>
<organism evidence="15 19">
    <name type="scientific">Lactiplantibacillus plantarum</name>
    <name type="common">Lactobacillus plantarum</name>
    <dbReference type="NCBI Taxonomy" id="1590"/>
    <lineage>
        <taxon>Bacteria</taxon>
        <taxon>Bacillati</taxon>
        <taxon>Bacillota</taxon>
        <taxon>Bacilli</taxon>
        <taxon>Lactobacillales</taxon>
        <taxon>Lactobacillaceae</taxon>
        <taxon>Lactiplantibacillus</taxon>
    </lineage>
</organism>
<dbReference type="GO" id="GO:0005737">
    <property type="term" value="C:cytoplasm"/>
    <property type="evidence" value="ECO:0007669"/>
    <property type="project" value="UniProtKB-SubCell"/>
</dbReference>
<evidence type="ECO:0000256" key="2">
    <source>
        <dbReference type="ARBA" id="ARBA00022448"/>
    </source>
</evidence>
<dbReference type="EMBL" id="MCOL01000001">
    <property type="protein sequence ID" value="ODO63135.1"/>
    <property type="molecule type" value="Genomic_DNA"/>
</dbReference>
<keyword evidence="7" id="KW-0418">Kinase</keyword>
<dbReference type="Gene3D" id="3.40.930.10">
    <property type="entry name" value="Mannitol-specific EII, Chain A"/>
    <property type="match status" value="1"/>
</dbReference>
<dbReference type="EMBL" id="LUXO01000033">
    <property type="protein sequence ID" value="KZV02051.1"/>
    <property type="molecule type" value="Genomic_DNA"/>
</dbReference>
<dbReference type="PANTHER" id="PTHR36203:SF1">
    <property type="entry name" value="ASCORBATE-SPECIFIC PTS SYSTEM EIIA COMPONENT"/>
    <property type="match status" value="1"/>
</dbReference>
<dbReference type="OMA" id="NEHITMI"/>
<evidence type="ECO:0000313" key="13">
    <source>
        <dbReference type="EMBL" id="KZU96793.1"/>
    </source>
</evidence>
<evidence type="ECO:0000256" key="3">
    <source>
        <dbReference type="ARBA" id="ARBA00022490"/>
    </source>
</evidence>
<evidence type="ECO:0000259" key="11">
    <source>
        <dbReference type="PROSITE" id="PS51094"/>
    </source>
</evidence>
<dbReference type="Proteomes" id="UP000076882">
    <property type="component" value="Unassembled WGS sequence"/>
</dbReference>
<dbReference type="SUPFAM" id="SSF55804">
    <property type="entry name" value="Phoshotransferase/anion transport protein"/>
    <property type="match status" value="1"/>
</dbReference>
<evidence type="ECO:0000256" key="9">
    <source>
        <dbReference type="ARBA" id="ARBA00041175"/>
    </source>
</evidence>
<gene>
    <name evidence="15" type="primary">ulaC</name>
    <name evidence="13" type="ORF">Lp19_0769</name>
    <name evidence="15" type="ORF">LPJSA22_03157</name>
    <name evidence="14" type="ORF">NAB2_2671</name>
    <name evidence="12" type="ORF">Nizo2260_2640</name>
</gene>
<protein>
    <recommendedName>
        <fullName evidence="9">Ascorbate-specific PTS system EIIA component</fullName>
    </recommendedName>
    <alternativeName>
        <fullName evidence="10">Ascorbate-specific phosphotransferase enzyme IIA component</fullName>
    </alternativeName>
</protein>
<evidence type="ECO:0000256" key="10">
    <source>
        <dbReference type="ARBA" id="ARBA00042072"/>
    </source>
</evidence>
<evidence type="ECO:0000313" key="12">
    <source>
        <dbReference type="EMBL" id="KZU01833.1"/>
    </source>
</evidence>
<dbReference type="EMBL" id="LUXM01000018">
    <property type="protein sequence ID" value="KZU96793.1"/>
    <property type="molecule type" value="Genomic_DNA"/>
</dbReference>
<dbReference type="InterPro" id="IPR002178">
    <property type="entry name" value="PTS_EIIA_type-2_dom"/>
</dbReference>
<accession>A0A0L7Y380</accession>
<dbReference type="Proteomes" id="UP000076872">
    <property type="component" value="Unassembled WGS sequence"/>
</dbReference>